<dbReference type="PROSITE" id="PS00018">
    <property type="entry name" value="EF_HAND_1"/>
    <property type="match status" value="4"/>
</dbReference>
<dbReference type="Proteomes" id="UP001163046">
    <property type="component" value="Unassembled WGS sequence"/>
</dbReference>
<feature type="domain" description="EF-hand" evidence="2">
    <location>
        <begin position="148"/>
        <end position="183"/>
    </location>
</feature>
<dbReference type="GO" id="GO:0045202">
    <property type="term" value="C:synapse"/>
    <property type="evidence" value="ECO:0007669"/>
    <property type="project" value="TreeGrafter"/>
</dbReference>
<dbReference type="AlphaFoldDB" id="A0A9X0CTG1"/>
<dbReference type="SUPFAM" id="SSF47473">
    <property type="entry name" value="EF-hand"/>
    <property type="match status" value="2"/>
</dbReference>
<dbReference type="InterPro" id="IPR018247">
    <property type="entry name" value="EF_Hand_1_Ca_BS"/>
</dbReference>
<dbReference type="PROSITE" id="PS50222">
    <property type="entry name" value="EF_HAND_2"/>
    <property type="match status" value="5"/>
</dbReference>
<feature type="domain" description="EF-hand" evidence="2">
    <location>
        <begin position="192"/>
        <end position="227"/>
    </location>
</feature>
<evidence type="ECO:0000259" key="2">
    <source>
        <dbReference type="PROSITE" id="PS50222"/>
    </source>
</evidence>
<reference evidence="3" key="1">
    <citation type="submission" date="2023-01" db="EMBL/GenBank/DDBJ databases">
        <title>Genome assembly of the deep-sea coral Lophelia pertusa.</title>
        <authorList>
            <person name="Herrera S."/>
            <person name="Cordes E."/>
        </authorList>
    </citation>
    <scope>NUCLEOTIDE SEQUENCE</scope>
    <source>
        <strain evidence="3">USNM1676648</strain>
        <tissue evidence="3">Polyp</tissue>
    </source>
</reference>
<dbReference type="PANTHER" id="PTHR19972:SF10">
    <property type="entry name" value="CALBINDIN-32"/>
    <property type="match status" value="1"/>
</dbReference>
<name>A0A9X0CTG1_9CNID</name>
<dbReference type="InterPro" id="IPR011992">
    <property type="entry name" value="EF-hand-dom_pair"/>
</dbReference>
<dbReference type="GO" id="GO:0005509">
    <property type="term" value="F:calcium ion binding"/>
    <property type="evidence" value="ECO:0007669"/>
    <property type="project" value="InterPro"/>
</dbReference>
<protein>
    <recommendedName>
        <fullName evidence="2">EF-hand domain-containing protein</fullName>
    </recommendedName>
</protein>
<feature type="domain" description="EF-hand" evidence="2">
    <location>
        <begin position="237"/>
        <end position="269"/>
    </location>
</feature>
<dbReference type="Pfam" id="PF13499">
    <property type="entry name" value="EF-hand_7"/>
    <property type="match status" value="3"/>
</dbReference>
<organism evidence="3 4">
    <name type="scientific">Desmophyllum pertusum</name>
    <dbReference type="NCBI Taxonomy" id="174260"/>
    <lineage>
        <taxon>Eukaryota</taxon>
        <taxon>Metazoa</taxon>
        <taxon>Cnidaria</taxon>
        <taxon>Anthozoa</taxon>
        <taxon>Hexacorallia</taxon>
        <taxon>Scleractinia</taxon>
        <taxon>Caryophylliina</taxon>
        <taxon>Caryophylliidae</taxon>
        <taxon>Desmophyllum</taxon>
    </lineage>
</organism>
<proteinExistence type="predicted"/>
<dbReference type="Gene3D" id="1.10.238.10">
    <property type="entry name" value="EF-hand"/>
    <property type="match status" value="3"/>
</dbReference>
<dbReference type="PANTHER" id="PTHR19972">
    <property type="entry name" value="CALBINDIN"/>
    <property type="match status" value="1"/>
</dbReference>
<evidence type="ECO:0000313" key="4">
    <source>
        <dbReference type="Proteomes" id="UP001163046"/>
    </source>
</evidence>
<dbReference type="GO" id="GO:0005829">
    <property type="term" value="C:cytosol"/>
    <property type="evidence" value="ECO:0007669"/>
    <property type="project" value="TreeGrafter"/>
</dbReference>
<dbReference type="CDD" id="cd15902">
    <property type="entry name" value="EFh_HEF"/>
    <property type="match status" value="1"/>
</dbReference>
<accession>A0A9X0CTG1</accession>
<dbReference type="GO" id="GO:0005634">
    <property type="term" value="C:nucleus"/>
    <property type="evidence" value="ECO:0007669"/>
    <property type="project" value="TreeGrafter"/>
</dbReference>
<dbReference type="OrthoDB" id="428774at2759"/>
<gene>
    <name evidence="3" type="ORF">OS493_005283</name>
</gene>
<evidence type="ECO:0000313" key="3">
    <source>
        <dbReference type="EMBL" id="KAJ7374925.1"/>
    </source>
</evidence>
<dbReference type="InterPro" id="IPR051001">
    <property type="entry name" value="Calbindin_Ca-bind"/>
</dbReference>
<evidence type="ECO:0000256" key="1">
    <source>
        <dbReference type="ARBA" id="ARBA00022837"/>
    </source>
</evidence>
<comment type="caution">
    <text evidence="3">The sequence shown here is derived from an EMBL/GenBank/DDBJ whole genome shotgun (WGS) entry which is preliminary data.</text>
</comment>
<keyword evidence="1" id="KW-0106">Calcium</keyword>
<keyword evidence="4" id="KW-1185">Reference proteome</keyword>
<dbReference type="EMBL" id="MU826827">
    <property type="protein sequence ID" value="KAJ7374925.1"/>
    <property type="molecule type" value="Genomic_DNA"/>
</dbReference>
<feature type="domain" description="EF-hand" evidence="2">
    <location>
        <begin position="13"/>
        <end position="48"/>
    </location>
</feature>
<dbReference type="SMART" id="SM00054">
    <property type="entry name" value="EFh"/>
    <property type="match status" value="6"/>
</dbReference>
<dbReference type="GO" id="GO:0043005">
    <property type="term" value="C:neuron projection"/>
    <property type="evidence" value="ECO:0007669"/>
    <property type="project" value="TreeGrafter"/>
</dbReference>
<feature type="domain" description="EF-hand" evidence="2">
    <location>
        <begin position="104"/>
        <end position="139"/>
    </location>
</feature>
<dbReference type="InterPro" id="IPR002048">
    <property type="entry name" value="EF_hand_dom"/>
</dbReference>
<sequence length="269" mass="31299">MAYVTHFQGKTELTSHDFLKIFKQFDKDGNGFIEAGELDEFLTALWKEGNKKEVPDSNAIANMKEEILKKYDDNFDRKIDLEELAKILPTEQNFLAQFQNSTELTSVDFFKVWNHYDVDHSGYIDSDELKGFLTDLLGREGQALTPQRIDDYCTAMLDLFDQNKDGKLSLSEMSKILPVEDNFLRKFKKENFTDEQFNQIWSKYDKDGNGFIVDEELEALIYDLVQKDGGELDDPEELKKYKDWIMKIHDTNKDGKIGKDELKLLLVSQ</sequence>
<dbReference type="GO" id="GO:0051480">
    <property type="term" value="P:regulation of cytosolic calcium ion concentration"/>
    <property type="evidence" value="ECO:0007669"/>
    <property type="project" value="TreeGrafter"/>
</dbReference>